<dbReference type="GO" id="GO:0008270">
    <property type="term" value="F:zinc ion binding"/>
    <property type="evidence" value="ECO:0007669"/>
    <property type="project" value="UniProtKB-KW"/>
</dbReference>
<keyword evidence="2 4" id="KW-0863">Zinc-finger</keyword>
<gene>
    <name evidence="7" type="ORF">PPERSA_09255</name>
</gene>
<comment type="caution">
    <text evidence="7">The sequence shown here is derived from an EMBL/GenBank/DDBJ whole genome shotgun (WGS) entry which is preliminary data.</text>
</comment>
<evidence type="ECO:0000313" key="8">
    <source>
        <dbReference type="Proteomes" id="UP000054937"/>
    </source>
</evidence>
<evidence type="ECO:0000256" key="4">
    <source>
        <dbReference type="PROSITE-ProRule" id="PRU00175"/>
    </source>
</evidence>
<name>A0A0V0QLW7_PSEPJ</name>
<dbReference type="PROSITE" id="PS50016">
    <property type="entry name" value="ZF_PHD_2"/>
    <property type="match status" value="1"/>
</dbReference>
<reference evidence="7 8" key="1">
    <citation type="journal article" date="2015" name="Sci. Rep.">
        <title>Genome of the facultative scuticociliatosis pathogen Pseudocohnilembus persalinus provides insight into its virulence through horizontal gene transfer.</title>
        <authorList>
            <person name="Xiong J."/>
            <person name="Wang G."/>
            <person name="Cheng J."/>
            <person name="Tian M."/>
            <person name="Pan X."/>
            <person name="Warren A."/>
            <person name="Jiang C."/>
            <person name="Yuan D."/>
            <person name="Miao W."/>
        </authorList>
    </citation>
    <scope>NUCLEOTIDE SEQUENCE [LARGE SCALE GENOMIC DNA]</scope>
    <source>
        <strain evidence="7">36N120E</strain>
    </source>
</reference>
<dbReference type="PROSITE" id="PS00518">
    <property type="entry name" value="ZF_RING_1"/>
    <property type="match status" value="1"/>
</dbReference>
<dbReference type="PANTHER" id="PTHR47776:SF2">
    <property type="entry name" value="RING-TYPE E3 UBIQUITIN TRANSFERASE BRCA1"/>
    <property type="match status" value="1"/>
</dbReference>
<keyword evidence="3" id="KW-0862">Zinc</keyword>
<evidence type="ECO:0000259" key="6">
    <source>
        <dbReference type="PROSITE" id="PS50089"/>
    </source>
</evidence>
<dbReference type="SUPFAM" id="SSF57903">
    <property type="entry name" value="FYVE/PHD zinc finger"/>
    <property type="match status" value="1"/>
</dbReference>
<evidence type="ECO:0000256" key="3">
    <source>
        <dbReference type="ARBA" id="ARBA00022833"/>
    </source>
</evidence>
<dbReference type="SMART" id="SM00249">
    <property type="entry name" value="PHD"/>
    <property type="match status" value="1"/>
</dbReference>
<feature type="domain" description="PHD-type" evidence="5">
    <location>
        <begin position="147"/>
        <end position="199"/>
    </location>
</feature>
<dbReference type="EMBL" id="LDAU01000140">
    <property type="protein sequence ID" value="KRX03243.1"/>
    <property type="molecule type" value="Genomic_DNA"/>
</dbReference>
<dbReference type="InterPro" id="IPR017907">
    <property type="entry name" value="Znf_RING_CS"/>
</dbReference>
<dbReference type="OrthoDB" id="283066at2759"/>
<dbReference type="SUPFAM" id="SSF57850">
    <property type="entry name" value="RING/U-box"/>
    <property type="match status" value="1"/>
</dbReference>
<dbReference type="AlphaFoldDB" id="A0A0V0QLW7"/>
<accession>A0A0V0QLW7</accession>
<evidence type="ECO:0000256" key="2">
    <source>
        <dbReference type="ARBA" id="ARBA00022771"/>
    </source>
</evidence>
<evidence type="ECO:0000313" key="7">
    <source>
        <dbReference type="EMBL" id="KRX03243.1"/>
    </source>
</evidence>
<keyword evidence="8" id="KW-1185">Reference proteome</keyword>
<feature type="domain" description="RING-type" evidence="6">
    <location>
        <begin position="60"/>
        <end position="100"/>
    </location>
</feature>
<proteinExistence type="predicted"/>
<dbReference type="Pfam" id="PF00097">
    <property type="entry name" value="zf-C3HC4"/>
    <property type="match status" value="1"/>
</dbReference>
<dbReference type="InterPro" id="IPR001965">
    <property type="entry name" value="Znf_PHD"/>
</dbReference>
<keyword evidence="1" id="KW-0479">Metal-binding</keyword>
<organism evidence="7 8">
    <name type="scientific">Pseudocohnilembus persalinus</name>
    <name type="common">Ciliate</name>
    <dbReference type="NCBI Taxonomy" id="266149"/>
    <lineage>
        <taxon>Eukaryota</taxon>
        <taxon>Sar</taxon>
        <taxon>Alveolata</taxon>
        <taxon>Ciliophora</taxon>
        <taxon>Intramacronucleata</taxon>
        <taxon>Oligohymenophorea</taxon>
        <taxon>Scuticociliatia</taxon>
        <taxon>Philasterida</taxon>
        <taxon>Pseudocohnilembidae</taxon>
        <taxon>Pseudocohnilembus</taxon>
    </lineage>
</organism>
<sequence length="232" mass="27658">MTKKIGQINKILYFKMKILILIKYMIYKITFQVQRKRLQKMQDVISRNKELGEQVSQVCCTICLGEAENKIFADLACNHKFCFDCIFDWAQVTNLCPMCRQEFRQIKKIDLNKGKETYVSVKKKKQRVNNDDDEFFDEENYDVENLDETCYVCKSSENEQEMLICDDCQFHICHVNCDDEIRDGRIPQGNWFCHECRGRGSYMDMLLERNQERTTLNDQNYDEDIDSIFSQE</sequence>
<dbReference type="InterPro" id="IPR001841">
    <property type="entry name" value="Znf_RING"/>
</dbReference>
<dbReference type="InterPro" id="IPR011011">
    <property type="entry name" value="Znf_FYVE_PHD"/>
</dbReference>
<dbReference type="InParanoid" id="A0A0V0QLW7"/>
<dbReference type="PANTHER" id="PTHR47776">
    <property type="entry name" value="F5A8.9 PROTEIN"/>
    <property type="match status" value="1"/>
</dbReference>
<dbReference type="InterPro" id="IPR013083">
    <property type="entry name" value="Znf_RING/FYVE/PHD"/>
</dbReference>
<evidence type="ECO:0000256" key="1">
    <source>
        <dbReference type="ARBA" id="ARBA00022723"/>
    </source>
</evidence>
<protein>
    <submittedName>
        <fullName evidence="7">Zinc finger, FYVE/PHD-type</fullName>
    </submittedName>
</protein>
<dbReference type="InterPro" id="IPR018957">
    <property type="entry name" value="Znf_C3HC4_RING-type"/>
</dbReference>
<dbReference type="InterPro" id="IPR019787">
    <property type="entry name" value="Znf_PHD-finger"/>
</dbReference>
<evidence type="ECO:0000259" key="5">
    <source>
        <dbReference type="PROSITE" id="PS50016"/>
    </source>
</evidence>
<dbReference type="Gene3D" id="3.30.40.10">
    <property type="entry name" value="Zinc/RING finger domain, C3HC4 (zinc finger)"/>
    <property type="match status" value="2"/>
</dbReference>
<dbReference type="Proteomes" id="UP000054937">
    <property type="component" value="Unassembled WGS sequence"/>
</dbReference>
<dbReference type="SMART" id="SM00184">
    <property type="entry name" value="RING"/>
    <property type="match status" value="1"/>
</dbReference>
<dbReference type="OMA" id="QYLMLIC"/>
<dbReference type="PROSITE" id="PS50089">
    <property type="entry name" value="ZF_RING_2"/>
    <property type="match status" value="1"/>
</dbReference>